<reference evidence="1 2" key="1">
    <citation type="submission" date="2012-03" db="EMBL/GenBank/DDBJ databases">
        <authorList>
            <person name="Harkins D.M."/>
            <person name="Madupu R."/>
            <person name="Durkin A.S."/>
            <person name="Torralba M."/>
            <person name="Methe B."/>
            <person name="Sutton G.G."/>
            <person name="Nelson K.E."/>
        </authorList>
    </citation>
    <scope>NUCLEOTIDE SEQUENCE [LARGE SCALE GENOMIC DNA]</scope>
    <source>
        <strain evidence="1 2">CCUG 2042</strain>
    </source>
</reference>
<dbReference type="Proteomes" id="UP000006457">
    <property type="component" value="Unassembled WGS sequence"/>
</dbReference>
<accession>I3DBR7</accession>
<dbReference type="EMBL" id="AJSX01000033">
    <property type="protein sequence ID" value="EIJ69160.1"/>
    <property type="molecule type" value="Genomic_DNA"/>
</dbReference>
<sequence>MHSKYPSYCTLDRLIMTFEGLTIQQLIDTFQLDETQLKDAFQENRIFIQSNQQTLRQVTKNDDEKIFLAIDIVTRLKFLSI</sequence>
<evidence type="ECO:0000313" key="1">
    <source>
        <dbReference type="EMBL" id="EIJ69160.1"/>
    </source>
</evidence>
<name>I3DBR7_9PAST</name>
<proteinExistence type="predicted"/>
<dbReference type="PATRIC" id="fig|1095749.3.peg.1255"/>
<evidence type="ECO:0000313" key="2">
    <source>
        <dbReference type="Proteomes" id="UP000006457"/>
    </source>
</evidence>
<keyword evidence="2" id="KW-1185">Reference proteome</keyword>
<dbReference type="AlphaFoldDB" id="I3DBR7"/>
<gene>
    <name evidence="1" type="ORF">HMPREF1052_0318</name>
</gene>
<comment type="caution">
    <text evidence="1">The sequence shown here is derived from an EMBL/GenBank/DDBJ whole genome shotgun (WGS) entry which is preliminary data.</text>
</comment>
<organism evidence="1 2">
    <name type="scientific">Pasteurella bettyae CCUG 2042</name>
    <dbReference type="NCBI Taxonomy" id="1095749"/>
    <lineage>
        <taxon>Bacteria</taxon>
        <taxon>Pseudomonadati</taxon>
        <taxon>Pseudomonadota</taxon>
        <taxon>Gammaproteobacteria</taxon>
        <taxon>Pasteurellales</taxon>
        <taxon>Pasteurellaceae</taxon>
        <taxon>Pasteurella</taxon>
    </lineage>
</organism>
<protein>
    <submittedName>
        <fullName evidence="1">Uncharacterized protein</fullName>
    </submittedName>
</protein>